<dbReference type="GO" id="GO:0032259">
    <property type="term" value="P:methylation"/>
    <property type="evidence" value="ECO:0007669"/>
    <property type="project" value="UniProtKB-KW"/>
</dbReference>
<comment type="caution">
    <text evidence="4">The sequence shown here is derived from an EMBL/GenBank/DDBJ whole genome shotgun (WGS) entry which is preliminary data.</text>
</comment>
<keyword evidence="5" id="KW-1185">Reference proteome</keyword>
<dbReference type="EMBL" id="JANBPY010001110">
    <property type="protein sequence ID" value="KAJ1961574.1"/>
    <property type="molecule type" value="Genomic_DNA"/>
</dbReference>
<accession>A0A9W8E5Z3</accession>
<dbReference type="InterPro" id="IPR050602">
    <property type="entry name" value="Malonyl-ACP_OMT"/>
</dbReference>
<evidence type="ECO:0000313" key="5">
    <source>
        <dbReference type="Proteomes" id="UP001150925"/>
    </source>
</evidence>
<reference evidence="4" key="1">
    <citation type="submission" date="2022-07" db="EMBL/GenBank/DDBJ databases">
        <title>Phylogenomic reconstructions and comparative analyses of Kickxellomycotina fungi.</title>
        <authorList>
            <person name="Reynolds N.K."/>
            <person name="Stajich J.E."/>
            <person name="Barry K."/>
            <person name="Grigoriev I.V."/>
            <person name="Crous P."/>
            <person name="Smith M.E."/>
        </authorList>
    </citation>
    <scope>NUCLEOTIDE SEQUENCE</scope>
    <source>
        <strain evidence="4">RSA 1196</strain>
    </source>
</reference>
<evidence type="ECO:0000256" key="1">
    <source>
        <dbReference type="ARBA" id="ARBA00022603"/>
    </source>
</evidence>
<dbReference type="GO" id="GO:0005739">
    <property type="term" value="C:mitochondrion"/>
    <property type="evidence" value="ECO:0007669"/>
    <property type="project" value="TreeGrafter"/>
</dbReference>
<evidence type="ECO:0000256" key="2">
    <source>
        <dbReference type="ARBA" id="ARBA00022679"/>
    </source>
</evidence>
<keyword evidence="1" id="KW-0489">Methyltransferase</keyword>
<evidence type="ECO:0008006" key="6">
    <source>
        <dbReference type="Google" id="ProtNLM"/>
    </source>
</evidence>
<sequence length="350" mass="39474">MTKLSTTPLRSSLLLPTWSRLSRPRAFHATTTAIQGSHYPQVFDRQHKFLQRERAATDAATSRQVDYLRDEVAHWLVDRLRDIKRRHGTIVELGAHSGHLAKHLDRELTDTVIQCDASPRMLYRDQHQELRSRNGVVEGEEEIEGEGEPVNVEYRVMDEEKLDFKENSVEAIVSNLSLHWVNDLRGTLVQIRRALVPDGMFLGAMLGGDTLFELRTSLQLAELEREGGISPRVSPMANPRDMTDLLSQAGFTLTTVDVDELVVNYPSPLHLMQDLRAMGESNAVLQRRPYLPRDTLMAASSIYNQLHGNEDGTVPATFQIIFLIGWKPHSSQPQPKPRGSATTSLKDILS</sequence>
<dbReference type="AlphaFoldDB" id="A0A9W8E5Z3"/>
<evidence type="ECO:0000256" key="3">
    <source>
        <dbReference type="SAM" id="MobiDB-lite"/>
    </source>
</evidence>
<dbReference type="SUPFAM" id="SSF53335">
    <property type="entry name" value="S-adenosyl-L-methionine-dependent methyltransferases"/>
    <property type="match status" value="1"/>
</dbReference>
<organism evidence="4 5">
    <name type="scientific">Dispira parvispora</name>
    <dbReference type="NCBI Taxonomy" id="1520584"/>
    <lineage>
        <taxon>Eukaryota</taxon>
        <taxon>Fungi</taxon>
        <taxon>Fungi incertae sedis</taxon>
        <taxon>Zoopagomycota</taxon>
        <taxon>Kickxellomycotina</taxon>
        <taxon>Dimargaritomycetes</taxon>
        <taxon>Dimargaritales</taxon>
        <taxon>Dimargaritaceae</taxon>
        <taxon>Dispira</taxon>
    </lineage>
</organism>
<name>A0A9W8E5Z3_9FUNG</name>
<dbReference type="Gene3D" id="3.40.50.150">
    <property type="entry name" value="Vaccinia Virus protein VP39"/>
    <property type="match status" value="1"/>
</dbReference>
<dbReference type="Pfam" id="PF13489">
    <property type="entry name" value="Methyltransf_23"/>
    <property type="match status" value="1"/>
</dbReference>
<proteinExistence type="predicted"/>
<dbReference type="GO" id="GO:0032981">
    <property type="term" value="P:mitochondrial respiratory chain complex I assembly"/>
    <property type="evidence" value="ECO:0007669"/>
    <property type="project" value="TreeGrafter"/>
</dbReference>
<dbReference type="OrthoDB" id="16816at2759"/>
<protein>
    <recommendedName>
        <fullName evidence="6">S-adenosyl-L-methionine-dependent methyltransferase</fullName>
    </recommendedName>
</protein>
<gene>
    <name evidence="4" type="ORF">IWQ62_003816</name>
</gene>
<dbReference type="PANTHER" id="PTHR13090">
    <property type="entry name" value="ARGININE-HYDROXYLASE NDUFAF5, MITOCHONDRIAL"/>
    <property type="match status" value="1"/>
</dbReference>
<dbReference type="InterPro" id="IPR029063">
    <property type="entry name" value="SAM-dependent_MTases_sf"/>
</dbReference>
<feature type="region of interest" description="Disordered" evidence="3">
    <location>
        <begin position="329"/>
        <end position="350"/>
    </location>
</feature>
<dbReference type="GO" id="GO:0008168">
    <property type="term" value="F:methyltransferase activity"/>
    <property type="evidence" value="ECO:0007669"/>
    <property type="project" value="UniProtKB-KW"/>
</dbReference>
<dbReference type="Proteomes" id="UP001150925">
    <property type="component" value="Unassembled WGS sequence"/>
</dbReference>
<dbReference type="PANTHER" id="PTHR13090:SF1">
    <property type="entry name" value="ARGININE-HYDROXYLASE NDUFAF5, MITOCHONDRIAL"/>
    <property type="match status" value="1"/>
</dbReference>
<keyword evidence="2" id="KW-0808">Transferase</keyword>
<feature type="compositionally biased region" description="Polar residues" evidence="3">
    <location>
        <begin position="340"/>
        <end position="350"/>
    </location>
</feature>
<evidence type="ECO:0000313" key="4">
    <source>
        <dbReference type="EMBL" id="KAJ1961574.1"/>
    </source>
</evidence>
<dbReference type="CDD" id="cd02440">
    <property type="entry name" value="AdoMet_MTases"/>
    <property type="match status" value="1"/>
</dbReference>